<dbReference type="Pfam" id="PF10544">
    <property type="entry name" value="T5orf172"/>
    <property type="match status" value="1"/>
</dbReference>
<protein>
    <submittedName>
        <fullName evidence="2">DNA-directed RNA polymerase subunit beta</fullName>
    </submittedName>
</protein>
<keyword evidence="3" id="KW-1185">Reference proteome</keyword>
<sequence length="179" mass="19880">MVYLKHNMIPNSYIYDPSAAAAKAVQLARKGKSMPMEDGPVGDLLRDALVEGLADWVKAKTGYVYLASNPGTTNLYKIGQTRSSLEQRMRSLNGAGVLVPWQAVMAWQVYDAPGLEARIHAACADLRIKGELFQAPWRELVSRIERALQEDRQHLTDVLSPYDLSGSLFSVNPVEQLLH</sequence>
<accession>A0A2R5F8V5</accession>
<dbReference type="InterPro" id="IPR018306">
    <property type="entry name" value="Phage_T5_Orf172_DNA-bd"/>
</dbReference>
<name>A0A2R5F8V5_9PROT</name>
<dbReference type="AlphaFoldDB" id="A0A2R5F8V5"/>
<evidence type="ECO:0000259" key="1">
    <source>
        <dbReference type="SMART" id="SM00974"/>
    </source>
</evidence>
<reference evidence="2 3" key="1">
    <citation type="journal article" date="2018" name="Environ. Microbiol.">
        <title>Isolation and genomic characterization of Novimethylophilus kurashikiensis gen. nov. sp. nov., a new lanthanide-dependent methylotrophic species of Methylophilaceae.</title>
        <authorList>
            <person name="Lv H."/>
            <person name="Sahin N."/>
            <person name="Tani A."/>
        </authorList>
    </citation>
    <scope>NUCLEOTIDE SEQUENCE [LARGE SCALE GENOMIC DNA]</scope>
    <source>
        <strain evidence="2 3">La2-4</strain>
    </source>
</reference>
<keyword evidence="2" id="KW-0804">Transcription</keyword>
<organism evidence="2 3">
    <name type="scientific">Novimethylophilus kurashikiensis</name>
    <dbReference type="NCBI Taxonomy" id="1825523"/>
    <lineage>
        <taxon>Bacteria</taxon>
        <taxon>Pseudomonadati</taxon>
        <taxon>Pseudomonadota</taxon>
        <taxon>Betaproteobacteria</taxon>
        <taxon>Nitrosomonadales</taxon>
        <taxon>Methylophilaceae</taxon>
        <taxon>Novimethylophilus</taxon>
    </lineage>
</organism>
<proteinExistence type="predicted"/>
<dbReference type="Proteomes" id="UP000245081">
    <property type="component" value="Unassembled WGS sequence"/>
</dbReference>
<dbReference type="OrthoDB" id="8265034at2"/>
<evidence type="ECO:0000313" key="3">
    <source>
        <dbReference type="Proteomes" id="UP000245081"/>
    </source>
</evidence>
<dbReference type="GO" id="GO:0000428">
    <property type="term" value="C:DNA-directed RNA polymerase complex"/>
    <property type="evidence" value="ECO:0007669"/>
    <property type="project" value="UniProtKB-KW"/>
</dbReference>
<gene>
    <name evidence="2" type="ORF">NMK_1814</name>
</gene>
<keyword evidence="2" id="KW-0240">DNA-directed RNA polymerase</keyword>
<dbReference type="EMBL" id="BDOQ01000007">
    <property type="protein sequence ID" value="GBG14249.1"/>
    <property type="molecule type" value="Genomic_DNA"/>
</dbReference>
<dbReference type="SMART" id="SM00974">
    <property type="entry name" value="T5orf172"/>
    <property type="match status" value="1"/>
</dbReference>
<comment type="caution">
    <text evidence="2">The sequence shown here is derived from an EMBL/GenBank/DDBJ whole genome shotgun (WGS) entry which is preliminary data.</text>
</comment>
<feature type="domain" description="Bacteriophage T5 Orf172 DNA-binding" evidence="1">
    <location>
        <begin position="70"/>
        <end position="147"/>
    </location>
</feature>
<evidence type="ECO:0000313" key="2">
    <source>
        <dbReference type="EMBL" id="GBG14249.1"/>
    </source>
</evidence>